<name>A0A5S5BR75_9BACL</name>
<dbReference type="Pfam" id="PF06824">
    <property type="entry name" value="Glyco_hydro_125"/>
    <property type="match status" value="1"/>
</dbReference>
<comment type="caution">
    <text evidence="1">The sequence shown here is derived from an EMBL/GenBank/DDBJ whole genome shotgun (WGS) entry which is preliminary data.</text>
</comment>
<proteinExistence type="predicted"/>
<dbReference type="SMART" id="SM01149">
    <property type="entry name" value="DUF1237"/>
    <property type="match status" value="1"/>
</dbReference>
<dbReference type="PANTHER" id="PTHR31047">
    <property type="entry name" value="MEIOTICALLY UP-REGULATED GENE 157 PROTEIN"/>
    <property type="match status" value="1"/>
</dbReference>
<dbReference type="OrthoDB" id="181472at2"/>
<gene>
    <name evidence="1" type="ORF">BCM02_11413</name>
</gene>
<dbReference type="InterPro" id="IPR008928">
    <property type="entry name" value="6-hairpin_glycosidase_sf"/>
</dbReference>
<sequence>MTIPLPASIAKQLDAARVSLAHRPKLLELYANCFPNTLQTTTKLLDDGTSFVFTGDIPAMWLRDSSAQVRQYLPFAREDADLRRIVEGLIERQFLYIGMDPYANAFNEEPNGKRWDEDLAETNPWVWERKFELDSLCYPIQLSYLYWKETGSDAVFRGSFDRSIRAILRLMETEQYHMEKSDYRFSRTNCPAQDTLRNQGRGMPVGYTGMVWSGFRPSDDACTFGYHIPSNMFAAVVLGYVREIAETVMEDAYLAAWAARLEDDIRYGIETYCVYRHPVHGPMYAYETDGYGHYALMDDANVPSLLAIPYLGYTDASNPVYLNTRRFILSPDNPYFYRGTAAEGIGSPHTPPRYIWPISLTMQALTSTSDEEVGRIVAMLERTDAGTGFMHEGLHVDDPAQFTRPWFAWANSLFSELITGLMKDGKLG</sequence>
<dbReference type="PANTHER" id="PTHR31047:SF0">
    <property type="entry name" value="MEIOTICALLY UP-REGULATED GENE 157 PROTEIN"/>
    <property type="match status" value="1"/>
</dbReference>
<dbReference type="InterPro" id="IPR012341">
    <property type="entry name" value="6hp_glycosidase-like_sf"/>
</dbReference>
<dbReference type="PIRSF" id="PIRSF028846">
    <property type="entry name" value="UCP028846"/>
    <property type="match status" value="1"/>
</dbReference>
<dbReference type="Proteomes" id="UP000323257">
    <property type="component" value="Unassembled WGS sequence"/>
</dbReference>
<dbReference type="RefSeq" id="WP_148932889.1">
    <property type="nucleotide sequence ID" value="NZ_VNHS01000014.1"/>
</dbReference>
<dbReference type="AlphaFoldDB" id="A0A5S5BR75"/>
<evidence type="ECO:0000313" key="1">
    <source>
        <dbReference type="EMBL" id="TYP69497.1"/>
    </source>
</evidence>
<evidence type="ECO:0008006" key="3">
    <source>
        <dbReference type="Google" id="ProtNLM"/>
    </source>
</evidence>
<organism evidence="1 2">
    <name type="scientific">Paenibacillus methanolicus</name>
    <dbReference type="NCBI Taxonomy" id="582686"/>
    <lineage>
        <taxon>Bacteria</taxon>
        <taxon>Bacillati</taxon>
        <taxon>Bacillota</taxon>
        <taxon>Bacilli</taxon>
        <taxon>Bacillales</taxon>
        <taxon>Paenibacillaceae</taxon>
        <taxon>Paenibacillus</taxon>
    </lineage>
</organism>
<dbReference type="GO" id="GO:0005975">
    <property type="term" value="P:carbohydrate metabolic process"/>
    <property type="evidence" value="ECO:0007669"/>
    <property type="project" value="InterPro"/>
</dbReference>
<dbReference type="Gene3D" id="1.50.10.10">
    <property type="match status" value="1"/>
</dbReference>
<protein>
    <recommendedName>
        <fullName evidence="3">Metal-independent alpha-mannosidase</fullName>
    </recommendedName>
</protein>
<dbReference type="EMBL" id="VNHS01000014">
    <property type="protein sequence ID" value="TYP69497.1"/>
    <property type="molecule type" value="Genomic_DNA"/>
</dbReference>
<reference evidence="1 2" key="1">
    <citation type="submission" date="2019-07" db="EMBL/GenBank/DDBJ databases">
        <title>Genomic Encyclopedia of Type Strains, Phase III (KMG-III): the genomes of soil and plant-associated and newly described type strains.</title>
        <authorList>
            <person name="Whitman W."/>
        </authorList>
    </citation>
    <scope>NUCLEOTIDE SEQUENCE [LARGE SCALE GENOMIC DNA]</scope>
    <source>
        <strain evidence="1 2">BL24</strain>
    </source>
</reference>
<dbReference type="InterPro" id="IPR008313">
    <property type="entry name" value="GH125"/>
</dbReference>
<accession>A0A5S5BR75</accession>
<evidence type="ECO:0000313" key="2">
    <source>
        <dbReference type="Proteomes" id="UP000323257"/>
    </source>
</evidence>
<dbReference type="SUPFAM" id="SSF48208">
    <property type="entry name" value="Six-hairpin glycosidases"/>
    <property type="match status" value="1"/>
</dbReference>
<keyword evidence="2" id="KW-1185">Reference proteome</keyword>